<dbReference type="GO" id="GO:0006629">
    <property type="term" value="P:lipid metabolic process"/>
    <property type="evidence" value="ECO:0007669"/>
    <property type="project" value="InterPro"/>
</dbReference>
<evidence type="ECO:0000256" key="2">
    <source>
        <dbReference type="ARBA" id="ARBA00022669"/>
    </source>
</evidence>
<evidence type="ECO:0000259" key="4">
    <source>
        <dbReference type="PROSITE" id="PS51910"/>
    </source>
</evidence>
<dbReference type="InterPro" id="IPR017946">
    <property type="entry name" value="PLC-like_Pdiesterase_TIM-brl"/>
</dbReference>
<comment type="caution">
    <text evidence="5">The sequence shown here is derived from an EMBL/GenBank/DDBJ whole genome shotgun (WGS) entry which is preliminary data.</text>
</comment>
<protein>
    <recommendedName>
        <fullName evidence="1">chitinase</fullName>
        <ecNumber evidence="1">3.2.1.14</ecNumber>
    </recommendedName>
</protein>
<dbReference type="SMART" id="SM00636">
    <property type="entry name" value="Glyco_18"/>
    <property type="match status" value="1"/>
</dbReference>
<dbReference type="GO" id="GO:0008081">
    <property type="term" value="F:phosphoric diester hydrolase activity"/>
    <property type="evidence" value="ECO:0007669"/>
    <property type="project" value="InterPro"/>
</dbReference>
<dbReference type="GO" id="GO:0008061">
    <property type="term" value="F:chitin binding"/>
    <property type="evidence" value="ECO:0007669"/>
    <property type="project" value="UniProtKB-KW"/>
</dbReference>
<dbReference type="SUPFAM" id="SSF51445">
    <property type="entry name" value="(Trans)glycosidases"/>
    <property type="match status" value="1"/>
</dbReference>
<dbReference type="PANTHER" id="PTHR47700:SF2">
    <property type="entry name" value="CHITINASE"/>
    <property type="match status" value="1"/>
</dbReference>
<dbReference type="PROSITE" id="PS51910">
    <property type="entry name" value="GH18_2"/>
    <property type="match status" value="1"/>
</dbReference>
<accession>A0AAN6NB08</accession>
<dbReference type="InterPro" id="IPR017853">
    <property type="entry name" value="GH"/>
</dbReference>
<gene>
    <name evidence="5" type="ORF">QBC46DRAFT_339650</name>
</gene>
<dbReference type="EMBL" id="MU853774">
    <property type="protein sequence ID" value="KAK3942445.1"/>
    <property type="molecule type" value="Genomic_DNA"/>
</dbReference>
<keyword evidence="6" id="KW-1185">Reference proteome</keyword>
<dbReference type="InterPro" id="IPR001223">
    <property type="entry name" value="Glyco_hydro18_cat"/>
</dbReference>
<reference evidence="6" key="1">
    <citation type="journal article" date="2023" name="Mol. Phylogenet. Evol.">
        <title>Genome-scale phylogeny and comparative genomics of the fungal order Sordariales.</title>
        <authorList>
            <person name="Hensen N."/>
            <person name="Bonometti L."/>
            <person name="Westerberg I."/>
            <person name="Brannstrom I.O."/>
            <person name="Guillou S."/>
            <person name="Cros-Aarteil S."/>
            <person name="Calhoun S."/>
            <person name="Haridas S."/>
            <person name="Kuo A."/>
            <person name="Mondo S."/>
            <person name="Pangilinan J."/>
            <person name="Riley R."/>
            <person name="LaButti K."/>
            <person name="Andreopoulos B."/>
            <person name="Lipzen A."/>
            <person name="Chen C."/>
            <person name="Yan M."/>
            <person name="Daum C."/>
            <person name="Ng V."/>
            <person name="Clum A."/>
            <person name="Steindorff A."/>
            <person name="Ohm R.A."/>
            <person name="Martin F."/>
            <person name="Silar P."/>
            <person name="Natvig D.O."/>
            <person name="Lalanne C."/>
            <person name="Gautier V."/>
            <person name="Ament-Velasquez S.L."/>
            <person name="Kruys A."/>
            <person name="Hutchinson M.I."/>
            <person name="Powell A.J."/>
            <person name="Barry K."/>
            <person name="Miller A.N."/>
            <person name="Grigoriev I.V."/>
            <person name="Debuchy R."/>
            <person name="Gladieux P."/>
            <person name="Hiltunen Thoren M."/>
            <person name="Johannesson H."/>
        </authorList>
    </citation>
    <scope>NUCLEOTIDE SEQUENCE [LARGE SCALE GENOMIC DNA]</scope>
    <source>
        <strain evidence="6">CBS 340.73</strain>
    </source>
</reference>
<evidence type="ECO:0000313" key="6">
    <source>
        <dbReference type="Proteomes" id="UP001303473"/>
    </source>
</evidence>
<keyword evidence="5" id="KW-0378">Hydrolase</keyword>
<dbReference type="InterPro" id="IPR011583">
    <property type="entry name" value="Chitinase_II/V-like_cat"/>
</dbReference>
<dbReference type="InterPro" id="IPR053214">
    <property type="entry name" value="LysM12-like"/>
</dbReference>
<dbReference type="Gene3D" id="3.20.20.190">
    <property type="entry name" value="Phosphatidylinositol (PI) phosphodiesterase"/>
    <property type="match status" value="1"/>
</dbReference>
<organism evidence="5 6">
    <name type="scientific">Diplogelasinospora grovesii</name>
    <dbReference type="NCBI Taxonomy" id="303347"/>
    <lineage>
        <taxon>Eukaryota</taxon>
        <taxon>Fungi</taxon>
        <taxon>Dikarya</taxon>
        <taxon>Ascomycota</taxon>
        <taxon>Pezizomycotina</taxon>
        <taxon>Sordariomycetes</taxon>
        <taxon>Sordariomycetidae</taxon>
        <taxon>Sordariales</taxon>
        <taxon>Diplogelasinosporaceae</taxon>
        <taxon>Diplogelasinospora</taxon>
    </lineage>
</organism>
<evidence type="ECO:0000256" key="3">
    <source>
        <dbReference type="ARBA" id="ARBA00023026"/>
    </source>
</evidence>
<dbReference type="AlphaFoldDB" id="A0AAN6NB08"/>
<evidence type="ECO:0000313" key="5">
    <source>
        <dbReference type="EMBL" id="KAK3942445.1"/>
    </source>
</evidence>
<proteinExistence type="predicted"/>
<dbReference type="Pfam" id="PF00704">
    <property type="entry name" value="Glyco_hydro_18"/>
    <property type="match status" value="1"/>
</dbReference>
<dbReference type="GO" id="GO:0005975">
    <property type="term" value="P:carbohydrate metabolic process"/>
    <property type="evidence" value="ECO:0007669"/>
    <property type="project" value="InterPro"/>
</dbReference>
<feature type="domain" description="GH18" evidence="4">
    <location>
        <begin position="1"/>
        <end position="266"/>
    </location>
</feature>
<dbReference type="Gene3D" id="3.20.20.80">
    <property type="entry name" value="Glycosidases"/>
    <property type="match status" value="1"/>
</dbReference>
<dbReference type="GO" id="GO:0008843">
    <property type="term" value="F:endochitinase activity"/>
    <property type="evidence" value="ECO:0007669"/>
    <property type="project" value="UniProtKB-EC"/>
</dbReference>
<dbReference type="Proteomes" id="UP001303473">
    <property type="component" value="Unassembled WGS sequence"/>
</dbReference>
<dbReference type="EC" id="3.2.1.14" evidence="1"/>
<keyword evidence="3" id="KW-0843">Virulence</keyword>
<dbReference type="PANTHER" id="PTHR47700">
    <property type="entry name" value="V CHITINASE, PUTATIVE (AFU_ORTHOLOGUE AFUA_6G13720)-RELATED"/>
    <property type="match status" value="1"/>
</dbReference>
<keyword evidence="2" id="KW-0147">Chitin-binding</keyword>
<name>A0AAN6NB08_9PEZI</name>
<sequence>MDASQIDTSKYTTVHFAFATVDSSFSVVIDDKSKAQFDAFRQLGSSVKKVIFFGGWAFSTEVSSFQLFRDATKPANRATFAKNAVDFLKSAGCDGLDFDWEYPGAPDIPGIPLGTAEDALNHMKFLSLVKGQLPSGATLSIALPASYWYLKQYPVKQMQNVVDYFVYMTYDFHGQWDYDNKFSAPGCPSGNCIRSHVNISETTTALSMITKAGVNANKLDWVSYMDATTKDSRNAWIPKLNMGDSTDWAVDLETFQPAPGGGGGGDNPDPDDKCEENRTYKAEAMPDGEYMDYFLMDPENAATTGRQYVTIVNLTPHRFVLDHTHSYQMDTEAVKANPVDDNGEAYYNIQGTDKKFVIRATTHIPDNKVPVTLVITGSADYKDGFIASISHGPGGWMRRIYDTIKDRPIHSIVMPGTHDSGMSRQTHQITEGLTSEANLITQGINIYDQARPGARAGSTCGSRPSTTW</sequence>
<dbReference type="SUPFAM" id="SSF51695">
    <property type="entry name" value="PLC-like phosphodiesterases"/>
    <property type="match status" value="1"/>
</dbReference>
<evidence type="ECO:0000256" key="1">
    <source>
        <dbReference type="ARBA" id="ARBA00012729"/>
    </source>
</evidence>